<name>A0A6A6AZ88_9PEZI</name>
<protein>
    <submittedName>
        <fullName evidence="4">GMC oxidoreductase</fullName>
    </submittedName>
</protein>
<dbReference type="GO" id="GO:0016614">
    <property type="term" value="F:oxidoreductase activity, acting on CH-OH group of donors"/>
    <property type="evidence" value="ECO:0007669"/>
    <property type="project" value="InterPro"/>
</dbReference>
<dbReference type="Pfam" id="PF00732">
    <property type="entry name" value="GMC_oxred_N"/>
    <property type="match status" value="1"/>
</dbReference>
<reference evidence="4" key="1">
    <citation type="journal article" date="2020" name="Stud. Mycol.">
        <title>101 Dothideomycetes genomes: a test case for predicting lifestyles and emergence of pathogens.</title>
        <authorList>
            <person name="Haridas S."/>
            <person name="Albert R."/>
            <person name="Binder M."/>
            <person name="Bloem J."/>
            <person name="Labutti K."/>
            <person name="Salamov A."/>
            <person name="Andreopoulos B."/>
            <person name="Baker S."/>
            <person name="Barry K."/>
            <person name="Bills G."/>
            <person name="Bluhm B."/>
            <person name="Cannon C."/>
            <person name="Castanera R."/>
            <person name="Culley D."/>
            <person name="Daum C."/>
            <person name="Ezra D."/>
            <person name="Gonzalez J."/>
            <person name="Henrissat B."/>
            <person name="Kuo A."/>
            <person name="Liang C."/>
            <person name="Lipzen A."/>
            <person name="Lutzoni F."/>
            <person name="Magnuson J."/>
            <person name="Mondo S."/>
            <person name="Nolan M."/>
            <person name="Ohm R."/>
            <person name="Pangilinan J."/>
            <person name="Park H.-J."/>
            <person name="Ramirez L."/>
            <person name="Alfaro M."/>
            <person name="Sun H."/>
            <person name="Tritt A."/>
            <person name="Yoshinaga Y."/>
            <person name="Zwiers L.-H."/>
            <person name="Turgeon B."/>
            <person name="Goodwin S."/>
            <person name="Spatafora J."/>
            <person name="Crous P."/>
            <person name="Grigoriev I."/>
        </authorList>
    </citation>
    <scope>NUCLEOTIDE SEQUENCE</scope>
    <source>
        <strain evidence="4">CBS 121167</strain>
    </source>
</reference>
<feature type="binding site" evidence="2">
    <location>
        <position position="239"/>
    </location>
    <ligand>
        <name>FAD</name>
        <dbReference type="ChEBI" id="CHEBI:57692"/>
    </ligand>
</feature>
<gene>
    <name evidence="4" type="ORF">K452DRAFT_322101</name>
</gene>
<dbReference type="PANTHER" id="PTHR11552">
    <property type="entry name" value="GLUCOSE-METHANOL-CHOLINE GMC OXIDOREDUCTASE"/>
    <property type="match status" value="1"/>
</dbReference>
<dbReference type="PROSITE" id="PS00624">
    <property type="entry name" value="GMC_OXRED_2"/>
    <property type="match status" value="1"/>
</dbReference>
<organism evidence="4 5">
    <name type="scientific">Aplosporella prunicola CBS 121167</name>
    <dbReference type="NCBI Taxonomy" id="1176127"/>
    <lineage>
        <taxon>Eukaryota</taxon>
        <taxon>Fungi</taxon>
        <taxon>Dikarya</taxon>
        <taxon>Ascomycota</taxon>
        <taxon>Pezizomycotina</taxon>
        <taxon>Dothideomycetes</taxon>
        <taxon>Dothideomycetes incertae sedis</taxon>
        <taxon>Botryosphaeriales</taxon>
        <taxon>Aplosporellaceae</taxon>
        <taxon>Aplosporella</taxon>
    </lineage>
</organism>
<sequence>MGIPTEFDFVIVGGGTAGLVVAARLSEDPSKTIAVIEAGANRKGDPRIDVPGLMGTLYEDPAYDWSYITEPQTALDGRQIACPRGKVLGGSSALNFSAILYPSKADFNDWAEITGDQGWSAHAFAPYLRKFQTWTPASEATKKQLRLDYMEDANQGNNGPLNVTIPDGYGPFHEAWVNGFDELGHHSRSDPIGGENLGSFTSPLSIHPERRTREYSASAYFTDEVAQRPNLHVFTETTVEKLEFAEGDAAPLRATGAKVIRKDGSRATISVKDSGEVILAAGSIQSPQLLELSGIGNGEILKQHGIPVRIHNAGIGENLQDHTLSSVSYEIADDQMSADNVQRDASLQAAVMKMFEDSHDGPLAGTLLSIAYLPPVDKDGTVDRAELATLIEESLASSTDADFPARKRQYDILRARLANPQEPSVELMYLPMQLNNDAQRNTMRQIFGGAEPGNYITVVAILNHPFSRGSVHIRSADPLAPPAIDPRYLSHPLDLELQARHVQFLERFVQTSAMRAVLKEGGRRVPSAERDSADLATAKQMATERAFTCFHPSGTCAMMPRELDGVVDTRLKVYGTANLRVVDASVFPLETLGNIQATVYAVAEKAADMIREDGAKR</sequence>
<dbReference type="Gene3D" id="3.30.560.10">
    <property type="entry name" value="Glucose Oxidase, domain 3"/>
    <property type="match status" value="1"/>
</dbReference>
<dbReference type="InterPro" id="IPR036188">
    <property type="entry name" value="FAD/NAD-bd_sf"/>
</dbReference>
<dbReference type="PANTHER" id="PTHR11552:SF210">
    <property type="entry name" value="GLUCOSE-METHANOL-CHOLINE OXIDOREDUCTASE N-TERMINAL DOMAIN-CONTAINING PROTEIN-RELATED"/>
    <property type="match status" value="1"/>
</dbReference>
<accession>A0A6A6AZ88</accession>
<evidence type="ECO:0000259" key="3">
    <source>
        <dbReference type="PROSITE" id="PS00624"/>
    </source>
</evidence>
<dbReference type="AlphaFoldDB" id="A0A6A6AZ88"/>
<dbReference type="InterPro" id="IPR007867">
    <property type="entry name" value="GMC_OxRtase_C"/>
</dbReference>
<dbReference type="Proteomes" id="UP000799438">
    <property type="component" value="Unassembled WGS sequence"/>
</dbReference>
<dbReference type="OrthoDB" id="269227at2759"/>
<dbReference type="EMBL" id="ML995509">
    <property type="protein sequence ID" value="KAF2136956.1"/>
    <property type="molecule type" value="Genomic_DNA"/>
</dbReference>
<dbReference type="InterPro" id="IPR000172">
    <property type="entry name" value="GMC_OxRdtase_N"/>
</dbReference>
<dbReference type="Pfam" id="PF05199">
    <property type="entry name" value="GMC_oxred_C"/>
    <property type="match status" value="1"/>
</dbReference>
<dbReference type="GeneID" id="54301963"/>
<feature type="domain" description="Glucose-methanol-choline oxidoreductase N-terminal" evidence="3">
    <location>
        <begin position="282"/>
        <end position="296"/>
    </location>
</feature>
<dbReference type="Gene3D" id="3.50.50.60">
    <property type="entry name" value="FAD/NAD(P)-binding domain"/>
    <property type="match status" value="1"/>
</dbReference>
<dbReference type="SUPFAM" id="SSF51905">
    <property type="entry name" value="FAD/NAD(P)-binding domain"/>
    <property type="match status" value="1"/>
</dbReference>
<keyword evidence="2" id="KW-0274">FAD</keyword>
<keyword evidence="5" id="KW-1185">Reference proteome</keyword>
<evidence type="ECO:0000256" key="1">
    <source>
        <dbReference type="ARBA" id="ARBA00010790"/>
    </source>
</evidence>
<dbReference type="RefSeq" id="XP_033392674.1">
    <property type="nucleotide sequence ID" value="XM_033544467.1"/>
</dbReference>
<proteinExistence type="inferred from homology"/>
<evidence type="ECO:0000313" key="5">
    <source>
        <dbReference type="Proteomes" id="UP000799438"/>
    </source>
</evidence>
<dbReference type="SUPFAM" id="SSF54373">
    <property type="entry name" value="FAD-linked reductases, C-terminal domain"/>
    <property type="match status" value="1"/>
</dbReference>
<evidence type="ECO:0000313" key="4">
    <source>
        <dbReference type="EMBL" id="KAF2136956.1"/>
    </source>
</evidence>
<dbReference type="PIRSF" id="PIRSF000137">
    <property type="entry name" value="Alcohol_oxidase"/>
    <property type="match status" value="1"/>
</dbReference>
<dbReference type="InterPro" id="IPR012132">
    <property type="entry name" value="GMC_OxRdtase"/>
</dbReference>
<dbReference type="GO" id="GO:0050660">
    <property type="term" value="F:flavin adenine dinucleotide binding"/>
    <property type="evidence" value="ECO:0007669"/>
    <property type="project" value="InterPro"/>
</dbReference>
<evidence type="ECO:0000256" key="2">
    <source>
        <dbReference type="PIRSR" id="PIRSR000137-2"/>
    </source>
</evidence>
<comment type="cofactor">
    <cofactor evidence="2">
        <name>FAD</name>
        <dbReference type="ChEBI" id="CHEBI:57692"/>
    </cofactor>
</comment>
<comment type="similarity">
    <text evidence="1">Belongs to the GMC oxidoreductase family.</text>
</comment>
<keyword evidence="2" id="KW-0285">Flavoprotein</keyword>
<feature type="binding site" evidence="2">
    <location>
        <position position="87"/>
    </location>
    <ligand>
        <name>FAD</name>
        <dbReference type="ChEBI" id="CHEBI:57692"/>
    </ligand>
</feature>